<evidence type="ECO:0000313" key="2">
    <source>
        <dbReference type="Proteomes" id="UP000223913"/>
    </source>
</evidence>
<dbReference type="Proteomes" id="UP000223913">
    <property type="component" value="Unassembled WGS sequence"/>
</dbReference>
<dbReference type="EMBL" id="PDUD01000040">
    <property type="protein sequence ID" value="PHN02458.1"/>
    <property type="molecule type" value="Genomic_DNA"/>
</dbReference>
<dbReference type="RefSeq" id="WP_099154204.1">
    <property type="nucleotide sequence ID" value="NZ_PDUD01000040.1"/>
</dbReference>
<keyword evidence="2" id="KW-1185">Reference proteome</keyword>
<comment type="caution">
    <text evidence="1">The sequence shown here is derived from an EMBL/GenBank/DDBJ whole genome shotgun (WGS) entry which is preliminary data.</text>
</comment>
<organism evidence="1 2">
    <name type="scientific">Flavilitoribacter nigricans (strain ATCC 23147 / DSM 23189 / NBRC 102662 / NCIMB 1420 / SS-2)</name>
    <name type="common">Lewinella nigricans</name>
    <dbReference type="NCBI Taxonomy" id="1122177"/>
    <lineage>
        <taxon>Bacteria</taxon>
        <taxon>Pseudomonadati</taxon>
        <taxon>Bacteroidota</taxon>
        <taxon>Saprospiria</taxon>
        <taxon>Saprospirales</taxon>
        <taxon>Lewinellaceae</taxon>
        <taxon>Flavilitoribacter</taxon>
    </lineage>
</organism>
<dbReference type="Pfam" id="PF10902">
    <property type="entry name" value="WYL_2"/>
    <property type="match status" value="1"/>
</dbReference>
<dbReference type="AlphaFoldDB" id="A0A2D0N240"/>
<evidence type="ECO:0000313" key="1">
    <source>
        <dbReference type="EMBL" id="PHN02458.1"/>
    </source>
</evidence>
<dbReference type="InterPro" id="IPR024401">
    <property type="entry name" value="WYL_prot"/>
</dbReference>
<sequence>MNDLAARENLYDKLVRLGLSRSWARRKVRMVRRLQEDMLKNLVYVVFQRKDGVVVRKLATLNPAFLPEGKTTVMPRPDHPEQIIFWSVGDGGYRSFLAQNLLKTEQPESIEALVAERIKGRRNASGN</sequence>
<gene>
    <name evidence="1" type="ORF">CRP01_32265</name>
</gene>
<protein>
    <submittedName>
        <fullName evidence="1">Uncharacterized protein</fullName>
    </submittedName>
</protein>
<name>A0A2D0N240_FLAN2</name>
<reference evidence="1 2" key="1">
    <citation type="submission" date="2017-10" db="EMBL/GenBank/DDBJ databases">
        <title>The draft genome sequence of Lewinella nigricans NBRC 102662.</title>
        <authorList>
            <person name="Wang K."/>
        </authorList>
    </citation>
    <scope>NUCLEOTIDE SEQUENCE [LARGE SCALE GENOMIC DNA]</scope>
    <source>
        <strain evidence="1 2">NBRC 102662</strain>
    </source>
</reference>
<accession>A0A2D0N240</accession>
<proteinExistence type="predicted"/>